<organism evidence="2 3">
    <name type="scientific">Strongylus vulgaris</name>
    <name type="common">Blood worm</name>
    <dbReference type="NCBI Taxonomy" id="40348"/>
    <lineage>
        <taxon>Eukaryota</taxon>
        <taxon>Metazoa</taxon>
        <taxon>Ecdysozoa</taxon>
        <taxon>Nematoda</taxon>
        <taxon>Chromadorea</taxon>
        <taxon>Rhabditida</taxon>
        <taxon>Rhabditina</taxon>
        <taxon>Rhabditomorpha</taxon>
        <taxon>Strongyloidea</taxon>
        <taxon>Strongylidae</taxon>
        <taxon>Strongylus</taxon>
    </lineage>
</organism>
<dbReference type="AlphaFoldDB" id="A0A3P7LXH0"/>
<evidence type="ECO:0000256" key="1">
    <source>
        <dbReference type="SAM" id="MobiDB-lite"/>
    </source>
</evidence>
<reference evidence="2 3" key="1">
    <citation type="submission" date="2018-11" db="EMBL/GenBank/DDBJ databases">
        <authorList>
            <consortium name="Pathogen Informatics"/>
        </authorList>
    </citation>
    <scope>NUCLEOTIDE SEQUENCE [LARGE SCALE GENOMIC DNA]</scope>
</reference>
<dbReference type="EMBL" id="UYYB01125870">
    <property type="protein sequence ID" value="VDM83862.1"/>
    <property type="molecule type" value="Genomic_DNA"/>
</dbReference>
<name>A0A3P7LXH0_STRVU</name>
<proteinExistence type="predicted"/>
<dbReference type="OrthoDB" id="5889794at2759"/>
<feature type="compositionally biased region" description="Basic and acidic residues" evidence="1">
    <location>
        <begin position="1"/>
        <end position="23"/>
    </location>
</feature>
<feature type="region of interest" description="Disordered" evidence="1">
    <location>
        <begin position="1"/>
        <end position="34"/>
    </location>
</feature>
<protein>
    <submittedName>
        <fullName evidence="2">Uncharacterized protein</fullName>
    </submittedName>
</protein>
<feature type="compositionally biased region" description="Basic and acidic residues" evidence="1">
    <location>
        <begin position="70"/>
        <end position="114"/>
    </location>
</feature>
<feature type="region of interest" description="Disordered" evidence="1">
    <location>
        <begin position="56"/>
        <end position="115"/>
    </location>
</feature>
<dbReference type="Proteomes" id="UP000270094">
    <property type="component" value="Unassembled WGS sequence"/>
</dbReference>
<accession>A0A3P7LXH0</accession>
<evidence type="ECO:0000313" key="2">
    <source>
        <dbReference type="EMBL" id="VDM83862.1"/>
    </source>
</evidence>
<keyword evidence="3" id="KW-1185">Reference proteome</keyword>
<gene>
    <name evidence="2" type="ORF">SVUK_LOCUS18860</name>
</gene>
<sequence>MLRKYEQRRKQILEEEQNRKKEGMNFSSDEDDISDEMFLSAAQRRKEKMHRRALLKHVLAPSSAQQEEEMLAKRRRQEEEKKTEESKKTLLEKHAELKEHDASLDPKEKQRLEEESLLESVTQNSALHAAVEIAQGVQYTESFKTSWRPPSHIRNQTEEDFDAFRKRRGITVDGLECPPPIGSFLVRF</sequence>
<evidence type="ECO:0000313" key="3">
    <source>
        <dbReference type="Proteomes" id="UP000270094"/>
    </source>
</evidence>